<dbReference type="GO" id="GO:0003677">
    <property type="term" value="F:DNA binding"/>
    <property type="evidence" value="ECO:0007669"/>
    <property type="project" value="UniProtKB-KW"/>
</dbReference>
<evidence type="ECO:0000313" key="6">
    <source>
        <dbReference type="Proteomes" id="UP000049983"/>
    </source>
</evidence>
<evidence type="ECO:0000256" key="2">
    <source>
        <dbReference type="ARBA" id="ARBA00023125"/>
    </source>
</evidence>
<dbReference type="InterPro" id="IPR002577">
    <property type="entry name" value="HTH_HxlR"/>
</dbReference>
<dbReference type="PANTHER" id="PTHR33204:SF18">
    <property type="entry name" value="TRANSCRIPTIONAL REGULATORY PROTEIN"/>
    <property type="match status" value="1"/>
</dbReference>
<dbReference type="CDD" id="cd00090">
    <property type="entry name" value="HTH_ARSR"/>
    <property type="match status" value="1"/>
</dbReference>
<dbReference type="SUPFAM" id="SSF46785">
    <property type="entry name" value="Winged helix' DNA-binding domain"/>
    <property type="match status" value="1"/>
</dbReference>
<proteinExistence type="predicted"/>
<keyword evidence="1" id="KW-0805">Transcription regulation</keyword>
<dbReference type="AlphaFoldDB" id="A0A0M7AF13"/>
<name>A0A0M7AF13_9HYPH</name>
<keyword evidence="6" id="KW-1185">Reference proteome</keyword>
<protein>
    <submittedName>
        <fullName evidence="5">Putative HTH-type transcriptional regulator YtcD</fullName>
    </submittedName>
</protein>
<evidence type="ECO:0000313" key="5">
    <source>
        <dbReference type="EMBL" id="CTQ73217.1"/>
    </source>
</evidence>
<dbReference type="PANTHER" id="PTHR33204">
    <property type="entry name" value="TRANSCRIPTIONAL REGULATOR, MARR FAMILY"/>
    <property type="match status" value="1"/>
</dbReference>
<dbReference type="GO" id="GO:0006355">
    <property type="term" value="P:regulation of DNA-templated transcription"/>
    <property type="evidence" value="ECO:0007669"/>
    <property type="project" value="UniProtKB-ARBA"/>
</dbReference>
<feature type="domain" description="HTH hxlR-type" evidence="4">
    <location>
        <begin position="8"/>
        <end position="105"/>
    </location>
</feature>
<dbReference type="STRING" id="311410.LA5095_00432"/>
<evidence type="ECO:0000256" key="1">
    <source>
        <dbReference type="ARBA" id="ARBA00023015"/>
    </source>
</evidence>
<evidence type="ECO:0000259" key="4">
    <source>
        <dbReference type="PROSITE" id="PS51118"/>
    </source>
</evidence>
<dbReference type="GeneID" id="97670910"/>
<keyword evidence="3" id="KW-0804">Transcription</keyword>
<sequence length="231" mass="25985">MKRYGQFCPIAKSAEILGDPWSILIVRELLLGSSRFSSLQRGLPKISPTVLNTRLKDLEACGVITKRPINGQRGHEYRLTPAGKELSSVVDALAVWGMRWARDEMDDDDVDVTFLMFDIQRNILLDQLPDGETVLCFQFPDLDQFGTWWLVCTEDDVDLCHQDPGKDVNAYITCQSRHMMEIWMGDLPLAAALKSETIKLLGEIAVCKRFSKWFPLSQAAVIPRPTATGLA</sequence>
<dbReference type="SUPFAM" id="SSF55718">
    <property type="entry name" value="SCP-like"/>
    <property type="match status" value="1"/>
</dbReference>
<dbReference type="Proteomes" id="UP000049983">
    <property type="component" value="Unassembled WGS sequence"/>
</dbReference>
<dbReference type="InterPro" id="IPR036388">
    <property type="entry name" value="WH-like_DNA-bd_sf"/>
</dbReference>
<keyword evidence="2" id="KW-0238">DNA-binding</keyword>
<accession>A0A0M7AF13</accession>
<dbReference type="InterPro" id="IPR036390">
    <property type="entry name" value="WH_DNA-bd_sf"/>
</dbReference>
<dbReference type="PROSITE" id="PS51118">
    <property type="entry name" value="HTH_HXLR"/>
    <property type="match status" value="1"/>
</dbReference>
<dbReference type="EMBL" id="CXWC01000011">
    <property type="protein sequence ID" value="CTQ73217.1"/>
    <property type="molecule type" value="Genomic_DNA"/>
</dbReference>
<dbReference type="RefSeq" id="WP_055111514.1">
    <property type="nucleotide sequence ID" value="NZ_CANKXR010000001.1"/>
</dbReference>
<gene>
    <name evidence="5" type="primary">ytcD</name>
    <name evidence="5" type="ORF">LA5096_03572</name>
</gene>
<evidence type="ECO:0000256" key="3">
    <source>
        <dbReference type="ARBA" id="ARBA00023163"/>
    </source>
</evidence>
<reference evidence="6" key="1">
    <citation type="submission" date="2015-07" db="EMBL/GenBank/DDBJ databases">
        <authorList>
            <person name="Rodrigo-Torres Lidia"/>
            <person name="Arahal R.David."/>
        </authorList>
    </citation>
    <scope>NUCLEOTIDE SEQUENCE [LARGE SCALE GENOMIC DNA]</scope>
    <source>
        <strain evidence="6">CECT 5096</strain>
    </source>
</reference>
<dbReference type="Gene3D" id="1.10.10.10">
    <property type="entry name" value="Winged helix-like DNA-binding domain superfamily/Winged helix DNA-binding domain"/>
    <property type="match status" value="1"/>
</dbReference>
<organism evidence="5 6">
    <name type="scientific">Roseibium album</name>
    <dbReference type="NCBI Taxonomy" id="311410"/>
    <lineage>
        <taxon>Bacteria</taxon>
        <taxon>Pseudomonadati</taxon>
        <taxon>Pseudomonadota</taxon>
        <taxon>Alphaproteobacteria</taxon>
        <taxon>Hyphomicrobiales</taxon>
        <taxon>Stappiaceae</taxon>
        <taxon>Roseibium</taxon>
    </lineage>
</organism>
<dbReference type="InterPro" id="IPR036527">
    <property type="entry name" value="SCP2_sterol-bd_dom_sf"/>
</dbReference>
<dbReference type="InterPro" id="IPR011991">
    <property type="entry name" value="ArsR-like_HTH"/>
</dbReference>
<dbReference type="Pfam" id="PF01638">
    <property type="entry name" value="HxlR"/>
    <property type="match status" value="1"/>
</dbReference>